<dbReference type="SUPFAM" id="SSF56349">
    <property type="entry name" value="DNA breaking-rejoining enzymes"/>
    <property type="match status" value="1"/>
</dbReference>
<protein>
    <recommendedName>
        <fullName evidence="4">Phage integrase family protein</fullName>
    </recommendedName>
</protein>
<dbReference type="GO" id="GO:0015074">
    <property type="term" value="P:DNA integration"/>
    <property type="evidence" value="ECO:0007669"/>
    <property type="project" value="InterPro"/>
</dbReference>
<reference evidence="3" key="1">
    <citation type="submission" date="2016-10" db="EMBL/GenBank/DDBJ databases">
        <authorList>
            <person name="Varghese N."/>
            <person name="Submissions S."/>
        </authorList>
    </citation>
    <scope>NUCLEOTIDE SEQUENCE [LARGE SCALE GENOMIC DNA]</scope>
    <source>
        <strain evidence="3">CGMCC 1.9127</strain>
    </source>
</reference>
<keyword evidence="1" id="KW-0233">DNA recombination</keyword>
<keyword evidence="3" id="KW-1185">Reference proteome</keyword>
<dbReference type="AlphaFoldDB" id="A0A1H7RM40"/>
<dbReference type="Gene3D" id="1.10.443.10">
    <property type="entry name" value="Intergrase catalytic core"/>
    <property type="match status" value="1"/>
</dbReference>
<proteinExistence type="predicted"/>
<dbReference type="GeneID" id="89492191"/>
<accession>A0A1H7RM40</accession>
<dbReference type="InterPro" id="IPR013762">
    <property type="entry name" value="Integrase-like_cat_sf"/>
</dbReference>
<dbReference type="STRING" id="641665.GCA_002104455_01406"/>
<name>A0A1H7RM40_9GAMM</name>
<evidence type="ECO:0008006" key="4">
    <source>
        <dbReference type="Google" id="ProtNLM"/>
    </source>
</evidence>
<evidence type="ECO:0000313" key="3">
    <source>
        <dbReference type="Proteomes" id="UP000199297"/>
    </source>
</evidence>
<dbReference type="EMBL" id="FOBI01000015">
    <property type="protein sequence ID" value="SEL60437.1"/>
    <property type="molecule type" value="Genomic_DNA"/>
</dbReference>
<dbReference type="GO" id="GO:0006310">
    <property type="term" value="P:DNA recombination"/>
    <property type="evidence" value="ECO:0007669"/>
    <property type="project" value="UniProtKB-KW"/>
</dbReference>
<dbReference type="RefSeq" id="WP_025441397.1">
    <property type="nucleotide sequence ID" value="NZ_FOBI01000015.1"/>
</dbReference>
<dbReference type="OrthoDB" id="8914001at2"/>
<evidence type="ECO:0000313" key="2">
    <source>
        <dbReference type="EMBL" id="SEL60437.1"/>
    </source>
</evidence>
<gene>
    <name evidence="2" type="ORF">SAMN05216262_1155</name>
</gene>
<sequence length="707" mass="80475">MDDSSALPRELDFITRSVDADLGLFRSAEWLNSKFDDPVWSARFAENGKRDTVIDFRVRLDDGLLLTHPRHHNLLESIKAYLCLSSHPLATGGSQLAPKTVQQRVRTTLGIIDYFLLRAEHFQLASHQFKLITPHDITEFMAVLATDQYAKNNLYAAREELQRFLRLNSHQVTKLETQYVLSKVPGIAIVDDVDESNLGLSESEIVAARIFLWINGNYKRIPIKAGSHGHSFFSHQVSPNSIYSEIYHERTLVTPKFRGLVLDELHFSPSEKTFREYPMVSSMVLYDDPLPSEAGVDFYRQSLKRMELLKLCGLDHINHLSLTALDNRAFLGQLKMKGTGRYRSLPRDVVFSSFRNAVEFYLDLGQVLIDGYLALAREADARGCAIGDLTQSETIELIPKRLRDIGVSIWDLSADFRGQNRGGGSALFFKRFRENEGLLQLIEVLYGAIWIILAALSARRSGELRDLKADTCLVKKSHGYYLQFDLRKRNFGKTREQVLRPIPNVAARCILSLGDLRQKLSLLSSVTISDRLFSKPHYREVGLSAMGSVDAAKVLNRFSDYFEVQQDATGHRYYIRTHQLRRFFAMTFFWAGGFGGLDTLRWFLGHTNVEHVYHYITETVPGEVLRRIGAEYASDALLIGQSNTEDLGNLLRERYGLSSFSIMQSDEVADYIEDLMMEGLLKIEPVFFDTPTGKRHEILFKITGENS</sequence>
<organism evidence="2 3">
    <name type="scientific">Colwellia chukchiensis</name>
    <dbReference type="NCBI Taxonomy" id="641665"/>
    <lineage>
        <taxon>Bacteria</taxon>
        <taxon>Pseudomonadati</taxon>
        <taxon>Pseudomonadota</taxon>
        <taxon>Gammaproteobacteria</taxon>
        <taxon>Alteromonadales</taxon>
        <taxon>Colwelliaceae</taxon>
        <taxon>Colwellia</taxon>
    </lineage>
</organism>
<evidence type="ECO:0000256" key="1">
    <source>
        <dbReference type="ARBA" id="ARBA00023172"/>
    </source>
</evidence>
<dbReference type="Proteomes" id="UP000199297">
    <property type="component" value="Unassembled WGS sequence"/>
</dbReference>
<dbReference type="InterPro" id="IPR011010">
    <property type="entry name" value="DNA_brk_join_enz"/>
</dbReference>
<dbReference type="GO" id="GO:0003677">
    <property type="term" value="F:DNA binding"/>
    <property type="evidence" value="ECO:0007669"/>
    <property type="project" value="InterPro"/>
</dbReference>